<dbReference type="GO" id="GO:0008146">
    <property type="term" value="F:sulfotransferase activity"/>
    <property type="evidence" value="ECO:0007669"/>
    <property type="project" value="InterPro"/>
</dbReference>
<dbReference type="SUPFAM" id="SSF52540">
    <property type="entry name" value="P-loop containing nucleoside triphosphate hydrolases"/>
    <property type="match status" value="1"/>
</dbReference>
<evidence type="ECO:0000313" key="4">
    <source>
        <dbReference type="EMBL" id="VFJ73131.1"/>
    </source>
</evidence>
<evidence type="ECO:0000256" key="2">
    <source>
        <dbReference type="ARBA" id="ARBA00022679"/>
    </source>
</evidence>
<dbReference type="InterPro" id="IPR000863">
    <property type="entry name" value="Sulfotransferase_dom"/>
</dbReference>
<dbReference type="EMBL" id="CAADFE010000045">
    <property type="protein sequence ID" value="VFJ73131.1"/>
    <property type="molecule type" value="Genomic_DNA"/>
</dbReference>
<dbReference type="AlphaFoldDB" id="A0A450TVX1"/>
<proteinExistence type="inferred from homology"/>
<dbReference type="PANTHER" id="PTHR11783">
    <property type="entry name" value="SULFOTRANSFERASE SULT"/>
    <property type="match status" value="1"/>
</dbReference>
<dbReference type="InterPro" id="IPR027417">
    <property type="entry name" value="P-loop_NTPase"/>
</dbReference>
<organism evidence="4">
    <name type="scientific">Candidatus Kentrum sp. FW</name>
    <dbReference type="NCBI Taxonomy" id="2126338"/>
    <lineage>
        <taxon>Bacteria</taxon>
        <taxon>Pseudomonadati</taxon>
        <taxon>Pseudomonadota</taxon>
        <taxon>Gammaproteobacteria</taxon>
        <taxon>Candidatus Kentrum</taxon>
    </lineage>
</organism>
<accession>A0A450TVX1</accession>
<dbReference type="Gene3D" id="3.40.50.300">
    <property type="entry name" value="P-loop containing nucleotide triphosphate hydrolases"/>
    <property type="match status" value="1"/>
</dbReference>
<protein>
    <submittedName>
        <fullName evidence="4">Aryl sulfotransferase</fullName>
    </submittedName>
</protein>
<sequence length="306" mass="35675">MNDKKLPTATRIYKNHHLDSTRWNHFKPRDGDVVVATSLKAGTTWVQWIILNLLFPKGVPASSGKMTPWVEMTLPPLEATMNTLEGMEHRRVMKTHLALDGLLYSPEIRYVVVGRDGRDVAMSLWAFYHDFSDDMYEMLLEASGVELPRCPGDFRQFWSDWISRGWFEWERDGYPFWSHLHFIKTWWEFRHLDNILFLHFNDMLGDLEGAVRRIADHLFPGSSPEEIRRVAGISTFDYMKRNVEKTNPLPANNILKSGPESFFHKGTNGRWREVLNKQDLEMYRQAVARTLTPDCAKWLEDGGEVS</sequence>
<evidence type="ECO:0000256" key="1">
    <source>
        <dbReference type="ARBA" id="ARBA00005771"/>
    </source>
</evidence>
<comment type="similarity">
    <text evidence="1">Belongs to the sulfotransferase 1 family.</text>
</comment>
<dbReference type="Pfam" id="PF00685">
    <property type="entry name" value="Sulfotransfer_1"/>
    <property type="match status" value="1"/>
</dbReference>
<evidence type="ECO:0000259" key="3">
    <source>
        <dbReference type="Pfam" id="PF00685"/>
    </source>
</evidence>
<feature type="domain" description="Sulfotransferase" evidence="3">
    <location>
        <begin position="30"/>
        <end position="288"/>
    </location>
</feature>
<gene>
    <name evidence="4" type="ORF">BECKFW1821C_GA0114237_10458</name>
</gene>
<name>A0A450TVX1_9GAMM</name>
<keyword evidence="2 4" id="KW-0808">Transferase</keyword>
<reference evidence="4" key="1">
    <citation type="submission" date="2019-02" db="EMBL/GenBank/DDBJ databases">
        <authorList>
            <person name="Gruber-Vodicka R. H."/>
            <person name="Seah K. B. B."/>
        </authorList>
    </citation>
    <scope>NUCLEOTIDE SEQUENCE</scope>
    <source>
        <strain evidence="4">BECK_BZ131</strain>
    </source>
</reference>